<sequence length="365" mass="38187">MITAVSATALAASTVALSPSAVAAPATTAPAPGAKPGADLPKPPPQTKRTVHQKPAKRSPGDVGTRSAGSGGSSGDFNGDGWPDILARTASNGELKVYPHSGTYTGAASTYPSVVTINGGWGAMRWIGRGRMAGAGGQPRALSDVIAIEDTGPTAGNMYVHVHSGTFNGTSTLNAKVLISTGWTPGDLVFVHDWNNDGWDDILRRPANINNSNPNGNTYVYLHSKVFNGTQTLQPGQLVIDGGAFDIEQNAADMTGDGSPDLVFLQQGTTPGEQWLSVYDFQTSQAYTLGNGWQVTDALVISDVNKDTKPDVLARWNGGTPPYQLIPYIHSGSFVPDPMGRAFGVLKAPNGANFGWGWNVNNVIT</sequence>
<reference evidence="4 5" key="1">
    <citation type="submission" date="2015-07" db="EMBL/GenBank/DDBJ databases">
        <title>Genome sequencing of Kibdelosporangium phytohabitans.</title>
        <authorList>
            <person name="Qin S."/>
            <person name="Xing K."/>
        </authorList>
    </citation>
    <scope>NUCLEOTIDE SEQUENCE [LARGE SCALE GENOMIC DNA]</scope>
    <source>
        <strain evidence="4 5">KLBMP1111</strain>
    </source>
</reference>
<dbReference type="Gene3D" id="2.130.10.130">
    <property type="entry name" value="Integrin alpha, N-terminal"/>
    <property type="match status" value="1"/>
</dbReference>
<proteinExistence type="predicted"/>
<evidence type="ECO:0008006" key="6">
    <source>
        <dbReference type="Google" id="ProtNLM"/>
    </source>
</evidence>
<dbReference type="EMBL" id="CP012752">
    <property type="protein sequence ID" value="ALG09256.1"/>
    <property type="molecule type" value="Genomic_DNA"/>
</dbReference>
<gene>
    <name evidence="4" type="ORF">AOZ06_22180</name>
</gene>
<accession>A0A0N9HVS7</accession>
<dbReference type="PANTHER" id="PTHR46580">
    <property type="entry name" value="SENSOR KINASE-RELATED"/>
    <property type="match status" value="1"/>
</dbReference>
<feature type="chain" id="PRO_5006035561" description="VCBS repeat-containing protein" evidence="3">
    <location>
        <begin position="24"/>
        <end position="365"/>
    </location>
</feature>
<dbReference type="InterPro" id="IPR028994">
    <property type="entry name" value="Integrin_alpha_N"/>
</dbReference>
<evidence type="ECO:0000256" key="2">
    <source>
        <dbReference type="SAM" id="MobiDB-lite"/>
    </source>
</evidence>
<dbReference type="KEGG" id="kphy:AOZ06_22180"/>
<evidence type="ECO:0000256" key="3">
    <source>
        <dbReference type="SAM" id="SignalP"/>
    </source>
</evidence>
<dbReference type="InterPro" id="IPR013517">
    <property type="entry name" value="FG-GAP"/>
</dbReference>
<feature type="compositionally biased region" description="Low complexity" evidence="2">
    <location>
        <begin position="21"/>
        <end position="40"/>
    </location>
</feature>
<protein>
    <recommendedName>
        <fullName evidence="6">VCBS repeat-containing protein</fullName>
    </recommendedName>
</protein>
<evidence type="ECO:0000313" key="5">
    <source>
        <dbReference type="Proteomes" id="UP000063699"/>
    </source>
</evidence>
<name>A0A0N9HVS7_9PSEU</name>
<dbReference type="Proteomes" id="UP000063699">
    <property type="component" value="Chromosome"/>
</dbReference>
<dbReference type="SUPFAM" id="SSF69318">
    <property type="entry name" value="Integrin alpha N-terminal domain"/>
    <property type="match status" value="1"/>
</dbReference>
<evidence type="ECO:0000313" key="4">
    <source>
        <dbReference type="EMBL" id="ALG09256.1"/>
    </source>
</evidence>
<keyword evidence="5" id="KW-1185">Reference proteome</keyword>
<organism evidence="4 5">
    <name type="scientific">Kibdelosporangium phytohabitans</name>
    <dbReference type="NCBI Taxonomy" id="860235"/>
    <lineage>
        <taxon>Bacteria</taxon>
        <taxon>Bacillati</taxon>
        <taxon>Actinomycetota</taxon>
        <taxon>Actinomycetes</taxon>
        <taxon>Pseudonocardiales</taxon>
        <taxon>Pseudonocardiaceae</taxon>
        <taxon>Kibdelosporangium</taxon>
    </lineage>
</organism>
<feature type="region of interest" description="Disordered" evidence="2">
    <location>
        <begin position="21"/>
        <end position="81"/>
    </location>
</feature>
<dbReference type="Pfam" id="PF01839">
    <property type="entry name" value="FG-GAP"/>
    <property type="match status" value="1"/>
</dbReference>
<feature type="signal peptide" evidence="3">
    <location>
        <begin position="1"/>
        <end position="23"/>
    </location>
</feature>
<dbReference type="AlphaFoldDB" id="A0A0N9HVS7"/>
<evidence type="ECO:0000256" key="1">
    <source>
        <dbReference type="ARBA" id="ARBA00022729"/>
    </source>
</evidence>
<keyword evidence="1 3" id="KW-0732">Signal</keyword>